<dbReference type="Gene3D" id="2.40.30.170">
    <property type="match status" value="1"/>
</dbReference>
<dbReference type="SUPFAM" id="SSF111369">
    <property type="entry name" value="HlyD-like secretion proteins"/>
    <property type="match status" value="1"/>
</dbReference>
<dbReference type="Gene3D" id="1.10.287.470">
    <property type="entry name" value="Helix hairpin bin"/>
    <property type="match status" value="1"/>
</dbReference>
<gene>
    <name evidence="7" type="ORF">MMIC_P1705</name>
</gene>
<dbReference type="Proteomes" id="UP000231632">
    <property type="component" value="Unassembled WGS sequence"/>
</dbReference>
<dbReference type="OrthoDB" id="9783047at2"/>
<evidence type="ECO:0000256" key="2">
    <source>
        <dbReference type="SAM" id="Coils"/>
    </source>
</evidence>
<organism evidence="7 8">
    <name type="scientific">Mariprofundus micogutta</name>
    <dbReference type="NCBI Taxonomy" id="1921010"/>
    <lineage>
        <taxon>Bacteria</taxon>
        <taxon>Pseudomonadati</taxon>
        <taxon>Pseudomonadota</taxon>
        <taxon>Candidatius Mariprofundia</taxon>
        <taxon>Mariprofundales</taxon>
        <taxon>Mariprofundaceae</taxon>
        <taxon>Mariprofundus</taxon>
    </lineage>
</organism>
<evidence type="ECO:0000259" key="5">
    <source>
        <dbReference type="Pfam" id="PF25917"/>
    </source>
</evidence>
<dbReference type="EMBL" id="BDFD01000014">
    <property type="protein sequence ID" value="GAV20732.1"/>
    <property type="molecule type" value="Genomic_DNA"/>
</dbReference>
<dbReference type="InterPro" id="IPR058625">
    <property type="entry name" value="MdtA-like_BSH"/>
</dbReference>
<sequence length="346" mass="36904">MKTGIRLFISLLVLAGLQACGGEEGQMQQSAAPAVQAETMTVKAVAVAENYVTSGTVTSDHRVAISSRLSGYIRELAVREGDKVKAGDVLVRVDPVNARQGLVQAQADLADAKADKDRYEELFAAHAVSKQQLDRVSLRYKVARSQVEQARNQLGYAEVRSPVAGVVVEKRMNKGDLASPGAAILVLEDPDSLLVETYVSEQFVSGIKIGDKVEIEVATLKQSFAGVVRQVVEAADAVSHQFLIKISLNGESGVHPGMYAMVGFKVGERPALEIPAAAVIERSGLHGVYIVDANGITRYRQIRLGKPHANGVEVLAGLRDGDVIAWNATPSAQTPALQTGMKVLAK</sequence>
<name>A0A1L8CP85_9PROT</name>
<reference evidence="7 8" key="1">
    <citation type="journal article" date="2017" name="Arch. Microbiol.">
        <title>Mariprofundus micogutta sp. nov., a novel iron-oxidizing zetaproteobacterium isolated from a deep-sea hydrothermal field at the Bayonnaise knoll of the Izu-Ogasawara arc, and a description of Mariprofundales ord. nov. and Zetaproteobacteria classis nov.</title>
        <authorList>
            <person name="Makita H."/>
            <person name="Tanaka E."/>
            <person name="Mitsunobu S."/>
            <person name="Miyazaki M."/>
            <person name="Nunoura T."/>
            <person name="Uematsu K."/>
            <person name="Takaki Y."/>
            <person name="Nishi S."/>
            <person name="Shimamura S."/>
            <person name="Takai K."/>
        </authorList>
    </citation>
    <scope>NUCLEOTIDE SEQUENCE [LARGE SCALE GENOMIC DNA]</scope>
    <source>
        <strain evidence="7 8">ET2</strain>
    </source>
</reference>
<keyword evidence="3" id="KW-0732">Signal</keyword>
<dbReference type="NCBIfam" id="TIGR01730">
    <property type="entry name" value="RND_mfp"/>
    <property type="match status" value="1"/>
</dbReference>
<dbReference type="PANTHER" id="PTHR30469:SF15">
    <property type="entry name" value="HLYD FAMILY OF SECRETION PROTEINS"/>
    <property type="match status" value="1"/>
</dbReference>
<dbReference type="Pfam" id="PF25954">
    <property type="entry name" value="Beta-barrel_RND_2"/>
    <property type="match status" value="1"/>
</dbReference>
<keyword evidence="2" id="KW-0175">Coiled coil</keyword>
<evidence type="ECO:0000259" key="6">
    <source>
        <dbReference type="Pfam" id="PF25954"/>
    </source>
</evidence>
<feature type="domain" description="Multidrug resistance protein MdtA-like alpha-helical hairpin" evidence="4">
    <location>
        <begin position="97"/>
        <end position="154"/>
    </location>
</feature>
<dbReference type="STRING" id="1921010.MMIC_P1705"/>
<evidence type="ECO:0000259" key="4">
    <source>
        <dbReference type="Pfam" id="PF25876"/>
    </source>
</evidence>
<protein>
    <submittedName>
        <fullName evidence="7">Multidrug resistance protein MdtA</fullName>
    </submittedName>
</protein>
<proteinExistence type="inferred from homology"/>
<feature type="domain" description="CusB-like beta-barrel" evidence="6">
    <location>
        <begin position="195"/>
        <end position="264"/>
    </location>
</feature>
<dbReference type="PROSITE" id="PS51257">
    <property type="entry name" value="PROKAR_LIPOPROTEIN"/>
    <property type="match status" value="1"/>
</dbReference>
<dbReference type="PANTHER" id="PTHR30469">
    <property type="entry name" value="MULTIDRUG RESISTANCE PROTEIN MDTA"/>
    <property type="match status" value="1"/>
</dbReference>
<feature type="domain" description="Multidrug resistance protein MdtA-like barrel-sandwich hybrid" evidence="5">
    <location>
        <begin position="63"/>
        <end position="182"/>
    </location>
</feature>
<dbReference type="RefSeq" id="WP_072660040.1">
    <property type="nucleotide sequence ID" value="NZ_BDFD01000014.1"/>
</dbReference>
<evidence type="ECO:0000313" key="7">
    <source>
        <dbReference type="EMBL" id="GAV20732.1"/>
    </source>
</evidence>
<dbReference type="Pfam" id="PF25917">
    <property type="entry name" value="BSH_RND"/>
    <property type="match status" value="1"/>
</dbReference>
<evidence type="ECO:0000313" key="8">
    <source>
        <dbReference type="Proteomes" id="UP000231632"/>
    </source>
</evidence>
<evidence type="ECO:0000256" key="1">
    <source>
        <dbReference type="ARBA" id="ARBA00009477"/>
    </source>
</evidence>
<dbReference type="GO" id="GO:1990281">
    <property type="term" value="C:efflux pump complex"/>
    <property type="evidence" value="ECO:0007669"/>
    <property type="project" value="TreeGrafter"/>
</dbReference>
<dbReference type="Pfam" id="PF25876">
    <property type="entry name" value="HH_MFP_RND"/>
    <property type="match status" value="1"/>
</dbReference>
<dbReference type="InterPro" id="IPR058624">
    <property type="entry name" value="MdtA-like_HH"/>
</dbReference>
<evidence type="ECO:0000256" key="3">
    <source>
        <dbReference type="SAM" id="SignalP"/>
    </source>
</evidence>
<dbReference type="InterPro" id="IPR006143">
    <property type="entry name" value="RND_pump_MFP"/>
</dbReference>
<keyword evidence="8" id="KW-1185">Reference proteome</keyword>
<dbReference type="AlphaFoldDB" id="A0A1L8CP85"/>
<feature type="signal peptide" evidence="3">
    <location>
        <begin position="1"/>
        <end position="21"/>
    </location>
</feature>
<dbReference type="InterPro" id="IPR058792">
    <property type="entry name" value="Beta-barrel_RND_2"/>
</dbReference>
<feature type="chain" id="PRO_5013086514" evidence="3">
    <location>
        <begin position="22"/>
        <end position="346"/>
    </location>
</feature>
<accession>A0A1L8CP85</accession>
<feature type="coiled-coil region" evidence="2">
    <location>
        <begin position="102"/>
        <end position="153"/>
    </location>
</feature>
<dbReference type="Gene3D" id="2.40.50.100">
    <property type="match status" value="1"/>
</dbReference>
<dbReference type="Gene3D" id="2.40.420.20">
    <property type="match status" value="1"/>
</dbReference>
<dbReference type="GO" id="GO:0015562">
    <property type="term" value="F:efflux transmembrane transporter activity"/>
    <property type="evidence" value="ECO:0007669"/>
    <property type="project" value="TreeGrafter"/>
</dbReference>
<comment type="similarity">
    <text evidence="1">Belongs to the membrane fusion protein (MFP) (TC 8.A.1) family.</text>
</comment>
<comment type="caution">
    <text evidence="7">The sequence shown here is derived from an EMBL/GenBank/DDBJ whole genome shotgun (WGS) entry which is preliminary data.</text>
</comment>